<name>A0ACD5W8H9_AVESA</name>
<keyword evidence="2" id="KW-1185">Reference proteome</keyword>
<organism evidence="1 2">
    <name type="scientific">Avena sativa</name>
    <name type="common">Oat</name>
    <dbReference type="NCBI Taxonomy" id="4498"/>
    <lineage>
        <taxon>Eukaryota</taxon>
        <taxon>Viridiplantae</taxon>
        <taxon>Streptophyta</taxon>
        <taxon>Embryophyta</taxon>
        <taxon>Tracheophyta</taxon>
        <taxon>Spermatophyta</taxon>
        <taxon>Magnoliopsida</taxon>
        <taxon>Liliopsida</taxon>
        <taxon>Poales</taxon>
        <taxon>Poaceae</taxon>
        <taxon>BOP clade</taxon>
        <taxon>Pooideae</taxon>
        <taxon>Poodae</taxon>
        <taxon>Poeae</taxon>
        <taxon>Poeae Chloroplast Group 1 (Aveneae type)</taxon>
        <taxon>Aveninae</taxon>
        <taxon>Avena</taxon>
    </lineage>
</organism>
<evidence type="ECO:0000313" key="2">
    <source>
        <dbReference type="Proteomes" id="UP001732700"/>
    </source>
</evidence>
<reference evidence="1" key="2">
    <citation type="submission" date="2025-09" db="UniProtKB">
        <authorList>
            <consortium name="EnsemblPlants"/>
        </authorList>
    </citation>
    <scope>IDENTIFICATION</scope>
</reference>
<evidence type="ECO:0000313" key="1">
    <source>
        <dbReference type="EnsemblPlants" id="AVESA.00010b.r2.4AG0594760.2.CDS"/>
    </source>
</evidence>
<reference evidence="1" key="1">
    <citation type="submission" date="2021-05" db="EMBL/GenBank/DDBJ databases">
        <authorList>
            <person name="Scholz U."/>
            <person name="Mascher M."/>
            <person name="Fiebig A."/>
        </authorList>
    </citation>
    <scope>NUCLEOTIDE SEQUENCE [LARGE SCALE GENOMIC DNA]</scope>
</reference>
<dbReference type="EnsemblPlants" id="AVESA.00010b.r2.4AG0594760.2">
    <property type="protein sequence ID" value="AVESA.00010b.r2.4AG0594760.2.CDS"/>
    <property type="gene ID" value="AVESA.00010b.r2.4AG0594760"/>
</dbReference>
<accession>A0ACD5W8H9</accession>
<sequence length="321" mass="35528">MDSTGIPIVDMSKLRGPWPERPAAIHDLGRACQTTGFFQVVNHGICAEVLHGALDAATAFFNLPTEDKSGLVSDDIRQPVRYSTVSEVDDDGEVKIRRHVLKQYSRPLETWIHKWPSEPIHYREKMATLAAEMWRLVSELAEAVTESLGLGRGYLASRMDRGFEMMALNYYPPCQDVAGAVCCAPHTDYTLLTVLLASQQGLEYFHRESGSWRPAPAGSSTLLVHVGNYLEVLSNGRYRAALHRVVSRPGAAARVSVASLPSFAMDESVEVAEELVEDGHPPLYRGSTLSEFIEFLSAGTRGRDFMEQSLKITGHKMHSDP</sequence>
<protein>
    <submittedName>
        <fullName evidence="1">Uncharacterized protein</fullName>
    </submittedName>
</protein>
<dbReference type="Proteomes" id="UP001732700">
    <property type="component" value="Chromosome 4A"/>
</dbReference>
<proteinExistence type="predicted"/>